<dbReference type="GO" id="GO:0006355">
    <property type="term" value="P:regulation of DNA-templated transcription"/>
    <property type="evidence" value="ECO:0007669"/>
    <property type="project" value="InterPro"/>
</dbReference>
<dbReference type="CDD" id="cd01392">
    <property type="entry name" value="HTH_LacI"/>
    <property type="match status" value="1"/>
</dbReference>
<dbReference type="Proteomes" id="UP000198914">
    <property type="component" value="Unassembled WGS sequence"/>
</dbReference>
<evidence type="ECO:0000259" key="4">
    <source>
        <dbReference type="PROSITE" id="PS50932"/>
    </source>
</evidence>
<dbReference type="SUPFAM" id="SSF53822">
    <property type="entry name" value="Periplasmic binding protein-like I"/>
    <property type="match status" value="1"/>
</dbReference>
<feature type="non-terminal residue" evidence="5">
    <location>
        <position position="1"/>
    </location>
</feature>
<dbReference type="PANTHER" id="PTHR46847:SF1">
    <property type="entry name" value="D-ALLOSE-BINDING PERIPLASMIC PROTEIN-RELATED"/>
    <property type="match status" value="1"/>
</dbReference>
<name>A0A1H3TEF0_9RHOB</name>
<dbReference type="InterPro" id="IPR010982">
    <property type="entry name" value="Lambda_DNA-bd_dom_sf"/>
</dbReference>
<dbReference type="CDD" id="cd06307">
    <property type="entry name" value="PBP1_sugar_binding"/>
    <property type="match status" value="1"/>
</dbReference>
<dbReference type="GO" id="GO:0003677">
    <property type="term" value="F:DNA binding"/>
    <property type="evidence" value="ECO:0007669"/>
    <property type="project" value="InterPro"/>
</dbReference>
<dbReference type="Pfam" id="PF00356">
    <property type="entry name" value="LacI"/>
    <property type="match status" value="1"/>
</dbReference>
<dbReference type="SMART" id="SM00354">
    <property type="entry name" value="HTH_LACI"/>
    <property type="match status" value="1"/>
</dbReference>
<dbReference type="EMBL" id="FNPX01000016">
    <property type="protein sequence ID" value="SDZ48642.1"/>
    <property type="molecule type" value="Genomic_DNA"/>
</dbReference>
<evidence type="ECO:0000256" key="2">
    <source>
        <dbReference type="ARBA" id="ARBA00007639"/>
    </source>
</evidence>
<dbReference type="PROSITE" id="PS50932">
    <property type="entry name" value="HTH_LACI_2"/>
    <property type="match status" value="1"/>
</dbReference>
<dbReference type="GO" id="GO:0030313">
    <property type="term" value="C:cell envelope"/>
    <property type="evidence" value="ECO:0007669"/>
    <property type="project" value="UniProtKB-SubCell"/>
</dbReference>
<dbReference type="InterPro" id="IPR025997">
    <property type="entry name" value="SBP_2_dom"/>
</dbReference>
<dbReference type="Gene3D" id="1.10.260.40">
    <property type="entry name" value="lambda repressor-like DNA-binding domains"/>
    <property type="match status" value="1"/>
</dbReference>
<keyword evidence="6" id="KW-1185">Reference proteome</keyword>
<evidence type="ECO:0000256" key="3">
    <source>
        <dbReference type="ARBA" id="ARBA00022729"/>
    </source>
</evidence>
<dbReference type="InterPro" id="IPR000843">
    <property type="entry name" value="HTH_LacI"/>
</dbReference>
<dbReference type="InterPro" id="IPR028082">
    <property type="entry name" value="Peripla_BP_I"/>
</dbReference>
<evidence type="ECO:0000313" key="6">
    <source>
        <dbReference type="Proteomes" id="UP000198914"/>
    </source>
</evidence>
<dbReference type="Gene3D" id="3.40.50.2300">
    <property type="match status" value="2"/>
</dbReference>
<proteinExistence type="inferred from homology"/>
<dbReference type="SUPFAM" id="SSF47413">
    <property type="entry name" value="lambda repressor-like DNA-binding domains"/>
    <property type="match status" value="1"/>
</dbReference>
<dbReference type="OrthoDB" id="9805774at2"/>
<evidence type="ECO:0000313" key="5">
    <source>
        <dbReference type="EMBL" id="SDZ48642.1"/>
    </source>
</evidence>
<comment type="subcellular location">
    <subcellularLocation>
        <location evidence="1">Cell envelope</location>
    </subcellularLocation>
</comment>
<feature type="domain" description="HTH lacI-type" evidence="4">
    <location>
        <begin position="1"/>
        <end position="47"/>
    </location>
</feature>
<protein>
    <submittedName>
        <fullName evidence="5">Transcriptional regulator, LacI family</fullName>
    </submittedName>
</protein>
<sequence length="330" mass="35421">AGVSTATVDRVLNGRLSVRAETARKVQDAARMIGFHAADLIARRVGADLSNLTLGVILGHPRHAFAQAVKHAMEGAARRVDGVVGKAVVTFADESDPPTYAGLLDDMAGRVDAVAAIAVDHPDVTAAVERLARLGVPCFAMCNDFAQGIRHSYIGLDNLRVGRMAAHMLATAGRRSGPLSLFVGGHRWNGHDLRETGFRSYIRQHAPEVAIMDTMINHETRQGTYDATCDLLDRVPDLRGLYCAGGGMEGAIAALRERRAPREVALVVNELTEDSRRALADRYVEMVISTPLDSVCDKVFALARGDGRAGVGGGAGQYFLRPDLYLPESI</sequence>
<dbReference type="STRING" id="1244108.SAMN05444004_11689"/>
<dbReference type="Pfam" id="PF13407">
    <property type="entry name" value="Peripla_BP_4"/>
    <property type="match status" value="1"/>
</dbReference>
<dbReference type="PANTHER" id="PTHR46847">
    <property type="entry name" value="D-ALLOSE-BINDING PERIPLASMIC PROTEIN-RELATED"/>
    <property type="match status" value="1"/>
</dbReference>
<keyword evidence="3" id="KW-0732">Signal</keyword>
<gene>
    <name evidence="5" type="ORF">SAMN05444004_11689</name>
</gene>
<reference evidence="6" key="1">
    <citation type="submission" date="2016-10" db="EMBL/GenBank/DDBJ databases">
        <authorList>
            <person name="Varghese N."/>
            <person name="Submissions S."/>
        </authorList>
    </citation>
    <scope>NUCLEOTIDE SEQUENCE [LARGE SCALE GENOMIC DNA]</scope>
    <source>
        <strain evidence="6">DSM 100420</strain>
    </source>
</reference>
<dbReference type="AlphaFoldDB" id="A0A1H3TEF0"/>
<accession>A0A1H3TEF0</accession>
<dbReference type="RefSeq" id="WP_092647351.1">
    <property type="nucleotide sequence ID" value="NZ_FNPX01000016.1"/>
</dbReference>
<dbReference type="GO" id="GO:0030246">
    <property type="term" value="F:carbohydrate binding"/>
    <property type="evidence" value="ECO:0007669"/>
    <property type="project" value="UniProtKB-ARBA"/>
</dbReference>
<evidence type="ECO:0000256" key="1">
    <source>
        <dbReference type="ARBA" id="ARBA00004196"/>
    </source>
</evidence>
<comment type="similarity">
    <text evidence="2">Belongs to the bacterial solute-binding protein 2 family.</text>
</comment>
<organism evidence="5 6">
    <name type="scientific">Jannaschia faecimaris</name>
    <dbReference type="NCBI Taxonomy" id="1244108"/>
    <lineage>
        <taxon>Bacteria</taxon>
        <taxon>Pseudomonadati</taxon>
        <taxon>Pseudomonadota</taxon>
        <taxon>Alphaproteobacteria</taxon>
        <taxon>Rhodobacterales</taxon>
        <taxon>Roseobacteraceae</taxon>
        <taxon>Jannaschia</taxon>
    </lineage>
</organism>